<keyword evidence="1" id="KW-0540">Nuclease</keyword>
<dbReference type="GeneID" id="19486817"/>
<keyword evidence="2" id="KW-1185">Reference proteome</keyword>
<evidence type="ECO:0000313" key="1">
    <source>
        <dbReference type="EMBL" id="AHN83680.1"/>
    </source>
</evidence>
<keyword evidence="1" id="KW-0378">Hydrolase</keyword>
<dbReference type="GO" id="GO:0003676">
    <property type="term" value="F:nucleic acid binding"/>
    <property type="evidence" value="ECO:0007669"/>
    <property type="project" value="InterPro"/>
</dbReference>
<dbReference type="InterPro" id="IPR012337">
    <property type="entry name" value="RNaseH-like_sf"/>
</dbReference>
<dbReference type="EMBL" id="KJ190158">
    <property type="protein sequence ID" value="AHN83680.1"/>
    <property type="molecule type" value="Genomic_DNA"/>
</dbReference>
<accession>A0A023MHB0</accession>
<name>A0A023MHB0_9CAUD</name>
<dbReference type="GO" id="GO:0004527">
    <property type="term" value="F:exonuclease activity"/>
    <property type="evidence" value="ECO:0007669"/>
    <property type="project" value="UniProtKB-KW"/>
</dbReference>
<dbReference type="Gene3D" id="3.30.420.10">
    <property type="entry name" value="Ribonuclease H-like superfamily/Ribonuclease H"/>
    <property type="match status" value="1"/>
</dbReference>
<dbReference type="KEGG" id="vg:19486817"/>
<reference evidence="1 2" key="1">
    <citation type="journal article" date="2014" name="Genome Announc.">
        <title>Complete Genome Sequences of Two Escherichia coli O157:H7 Phages Effective in Limiting Contamination of Food Products.</title>
        <authorList>
            <person name="Hong Y."/>
            <person name="Pan Y."/>
            <person name="Harman N.J."/>
            <person name="Ebner P.D."/>
        </authorList>
    </citation>
    <scope>NUCLEOTIDE SEQUENCE [LARGE SCALE GENOMIC DNA]</scope>
</reference>
<keyword evidence="1" id="KW-0269">Exonuclease</keyword>
<sequence>MMTKLTLEQILTLKQQGYTNRQIAREFLGRESRESWIRLQLKRAQENMSEIVGEATERFLEEHKGAKVWVYDTETSPTNGWFFGHYKTNIQTCGIEIMPYMLTFAGKWLDSPSVVDCALPDYKMWSEDIHNDLELIQDLWYYLDKCDVAVAHNSGFDCGWANQRFAFHGLPPTSSYKEVDTLKMIKKAFRLNANTLEYACKYFQLARQKLIDHTFEMWIKCVHGDLEAFKQMREYNVGDILSLEGLYLLARPFAKQHPNMSLYYQDEEPKVRCPRCGGEHLHEEEALAYTQLSAFKTYRCEGCGSVVRDRNNIRTREEMKNTLIQII</sequence>
<dbReference type="SUPFAM" id="SSF53098">
    <property type="entry name" value="Ribonuclease H-like"/>
    <property type="match status" value="1"/>
</dbReference>
<dbReference type="InterPro" id="IPR036397">
    <property type="entry name" value="RNaseH_sf"/>
</dbReference>
<proteinExistence type="predicted"/>
<dbReference type="Proteomes" id="UP000026907">
    <property type="component" value="Segment"/>
</dbReference>
<evidence type="ECO:0000313" key="2">
    <source>
        <dbReference type="Proteomes" id="UP000026907"/>
    </source>
</evidence>
<dbReference type="RefSeq" id="YP_009031001.1">
    <property type="nucleotide sequence ID" value="NC_024134.1"/>
</dbReference>
<organism evidence="1 2">
    <name type="scientific">Escherichia phage FFH2</name>
    <dbReference type="NCBI Taxonomy" id="1446490"/>
    <lineage>
        <taxon>Viruses</taxon>
        <taxon>Duplodnaviria</taxon>
        <taxon>Heunggongvirae</taxon>
        <taxon>Uroviricota</taxon>
        <taxon>Caudoviricetes</taxon>
        <taxon>Vequintavirinae</taxon>
        <taxon>Vequintavirus</taxon>
        <taxon>Vequintavirus PDX</taxon>
        <taxon>Vequintavirus FFH2</taxon>
    </lineage>
</organism>
<protein>
    <submittedName>
        <fullName evidence="1">Putative DNA polymerase/exonuclease</fullName>
    </submittedName>
</protein>